<dbReference type="PROSITE" id="PS51257">
    <property type="entry name" value="PROKAR_LIPOPROTEIN"/>
    <property type="match status" value="1"/>
</dbReference>
<gene>
    <name evidence="1" type="ORF">UFOVP449_82</name>
</gene>
<accession>A0A6J5MCN5</accession>
<organism evidence="1">
    <name type="scientific">uncultured Caudovirales phage</name>
    <dbReference type="NCBI Taxonomy" id="2100421"/>
    <lineage>
        <taxon>Viruses</taxon>
        <taxon>Duplodnaviria</taxon>
        <taxon>Heunggongvirae</taxon>
        <taxon>Uroviricota</taxon>
        <taxon>Caudoviricetes</taxon>
        <taxon>Peduoviridae</taxon>
        <taxon>Maltschvirus</taxon>
        <taxon>Maltschvirus maltsch</taxon>
    </lineage>
</organism>
<proteinExistence type="predicted"/>
<dbReference type="EMBL" id="LR796420">
    <property type="protein sequence ID" value="CAB4142830.1"/>
    <property type="molecule type" value="Genomic_DNA"/>
</dbReference>
<protein>
    <submittedName>
        <fullName evidence="1">Uncharacterized protein</fullName>
    </submittedName>
</protein>
<sequence length="56" mass="6493">MKKKNIVVTFLFILSMSCTKNDYQLNDPTDKFTLVKIQAVHHNGYIITSNIVHVRN</sequence>
<evidence type="ECO:0000313" key="1">
    <source>
        <dbReference type="EMBL" id="CAB4142830.1"/>
    </source>
</evidence>
<reference evidence="1" key="1">
    <citation type="submission" date="2020-04" db="EMBL/GenBank/DDBJ databases">
        <authorList>
            <person name="Chiriac C."/>
            <person name="Salcher M."/>
            <person name="Ghai R."/>
            <person name="Kavagutti S V."/>
        </authorList>
    </citation>
    <scope>NUCLEOTIDE SEQUENCE</scope>
</reference>
<name>A0A6J5MCN5_9CAUD</name>